<keyword evidence="13" id="KW-0378">Hydrolase</keyword>
<evidence type="ECO:0000256" key="15">
    <source>
        <dbReference type="ARBA" id="ARBA00023125"/>
    </source>
</evidence>
<dbReference type="GO" id="GO:0003723">
    <property type="term" value="F:RNA binding"/>
    <property type="evidence" value="ECO:0007669"/>
    <property type="project" value="InterPro"/>
</dbReference>
<evidence type="ECO:0000256" key="3">
    <source>
        <dbReference type="ARBA" id="ARBA00008545"/>
    </source>
</evidence>
<evidence type="ECO:0000256" key="11">
    <source>
        <dbReference type="ARBA" id="ARBA00022741"/>
    </source>
</evidence>
<evidence type="ECO:0000256" key="20">
    <source>
        <dbReference type="SAM" id="MobiDB-lite"/>
    </source>
</evidence>
<dbReference type="GO" id="GO:0003724">
    <property type="term" value="F:RNA helicase activity"/>
    <property type="evidence" value="ECO:0007669"/>
    <property type="project" value="InterPro"/>
</dbReference>
<keyword evidence="16" id="KW-0511">Multifunctional enzyme</keyword>
<dbReference type="SUPFAM" id="SSF52540">
    <property type="entry name" value="P-loop containing nucleoside triphosphate hydrolases"/>
    <property type="match status" value="1"/>
</dbReference>
<dbReference type="InterPro" id="IPR000605">
    <property type="entry name" value="Helicase_SF3_ssDNA/RNA_vir"/>
</dbReference>
<dbReference type="InterPro" id="IPR049912">
    <property type="entry name" value="CRESS_DNA_REP"/>
</dbReference>
<organism evidence="23">
    <name type="scientific">Red panda feces-associated circular DNA virus 4</name>
    <dbReference type="NCBI Taxonomy" id="2863979"/>
    <lineage>
        <taxon>Viruses</taxon>
        <taxon>Monodnaviria</taxon>
        <taxon>Shotokuvirae</taxon>
        <taxon>Cressdnaviricota</taxon>
    </lineage>
</organism>
<evidence type="ECO:0000256" key="8">
    <source>
        <dbReference type="ARBA" id="ARBA00022705"/>
    </source>
</evidence>
<keyword evidence="12" id="KW-0255">Endonuclease</keyword>
<evidence type="ECO:0000256" key="14">
    <source>
        <dbReference type="ARBA" id="ARBA00023124"/>
    </source>
</evidence>
<keyword evidence="10" id="KW-0479">Metal-binding</keyword>
<protein>
    <recommendedName>
        <fullName evidence="4">Replication-associated protein</fullName>
    </recommendedName>
    <alternativeName>
        <fullName evidence="17">ATP-dependent helicase Rep</fullName>
    </alternativeName>
    <alternativeName>
        <fullName evidence="18">RepP</fullName>
    </alternativeName>
</protein>
<comment type="subcellular location">
    <subcellularLocation>
        <location evidence="2">Host nucleus</location>
    </subcellularLocation>
</comment>
<dbReference type="Pfam" id="PF00910">
    <property type="entry name" value="RNA_helicase"/>
    <property type="match status" value="1"/>
</dbReference>
<sequence length="393" mass="45489">MIFLCLIKYKVVHKCGNSITPHFHTNTTDMAQSRNWCFTLNNPSDSLMKPNTWPDMKYVIWQVESGANGTPHWQGYIIFNSNKRMNWLKNRCSRTAHWEVRKGTHDQAVEYCSKAESKLSGPFIFGEPPKQGKRTDLEDLKKDLDEGLGLRLVASNHFAPYIKYARGIQSYRRLMSSPRNFKSQVTILYGETGVGKSKLMQTFCPLAYWKTTGDKWWDDYDFQETVVIDEFYGWLPYAYLLRLLDRYPMYVETKGGMVNFVGKHIFMAANNPPDLWYNWNDKMKQDPLMRRIDNLLYVEMGEKITVIKGVNPFDWIGDDPVDLIAPDEDLTDLLNAPHVDDPGTPVIDPSEYDEETQSDVEIPTGPWRTSSRFVGFMDIGESDDESITDLYDD</sequence>
<evidence type="ECO:0000256" key="7">
    <source>
        <dbReference type="ARBA" id="ARBA00022695"/>
    </source>
</evidence>
<keyword evidence="5" id="KW-1048">Host nucleus</keyword>
<keyword evidence="15" id="KW-0238">DNA-binding</keyword>
<evidence type="ECO:0000256" key="17">
    <source>
        <dbReference type="ARBA" id="ARBA00030754"/>
    </source>
</evidence>
<evidence type="ECO:0000256" key="10">
    <source>
        <dbReference type="ARBA" id="ARBA00022723"/>
    </source>
</evidence>
<reference evidence="23" key="1">
    <citation type="submission" date="2021-07" db="EMBL/GenBank/DDBJ databases">
        <title>Communication and adaptive evolution of viruses within giant pandas and their associated organisms in a local ecological environment.</title>
        <authorList>
            <person name="Zhao M."/>
            <person name="Liu S."/>
            <person name="Zhang W."/>
        </authorList>
    </citation>
    <scope>NUCLEOTIDE SEQUENCE</scope>
    <source>
        <strain evidence="23">AliP01cress01-2015</strain>
    </source>
</reference>
<evidence type="ECO:0000256" key="6">
    <source>
        <dbReference type="ARBA" id="ARBA00022679"/>
    </source>
</evidence>
<feature type="region of interest" description="Disordered" evidence="20">
    <location>
        <begin position="336"/>
        <end position="367"/>
    </location>
</feature>
<evidence type="ECO:0000256" key="12">
    <source>
        <dbReference type="ARBA" id="ARBA00022759"/>
    </source>
</evidence>
<dbReference type="GO" id="GO:0016787">
    <property type="term" value="F:hydrolase activity"/>
    <property type="evidence" value="ECO:0007669"/>
    <property type="project" value="UniProtKB-KW"/>
</dbReference>
<evidence type="ECO:0000256" key="5">
    <source>
        <dbReference type="ARBA" id="ARBA00022562"/>
    </source>
</evidence>
<accession>A0A8K1HHR4</accession>
<proteinExistence type="inferred from homology"/>
<dbReference type="Pfam" id="PF02407">
    <property type="entry name" value="Viral_Rep"/>
    <property type="match status" value="1"/>
</dbReference>
<comment type="cofactor">
    <cofactor evidence="1">
        <name>Mn(2+)</name>
        <dbReference type="ChEBI" id="CHEBI:29035"/>
    </cofactor>
</comment>
<keyword evidence="9" id="KW-0540">Nuclease</keyword>
<dbReference type="EMBL" id="MZ556143">
    <property type="protein sequence ID" value="UBJ26221.1"/>
    <property type="molecule type" value="Genomic_DNA"/>
</dbReference>
<dbReference type="GO" id="GO:0004519">
    <property type="term" value="F:endonuclease activity"/>
    <property type="evidence" value="ECO:0007669"/>
    <property type="project" value="UniProtKB-KW"/>
</dbReference>
<evidence type="ECO:0000256" key="4">
    <source>
        <dbReference type="ARBA" id="ARBA00014531"/>
    </source>
</evidence>
<dbReference type="GO" id="GO:0042025">
    <property type="term" value="C:host cell nucleus"/>
    <property type="evidence" value="ECO:0007669"/>
    <property type="project" value="UniProtKB-SubCell"/>
</dbReference>
<dbReference type="GO" id="GO:0003677">
    <property type="term" value="F:DNA binding"/>
    <property type="evidence" value="ECO:0007669"/>
    <property type="project" value="UniProtKB-KW"/>
</dbReference>
<evidence type="ECO:0000256" key="19">
    <source>
        <dbReference type="ARBA" id="ARBA00049360"/>
    </source>
</evidence>
<name>A0A8K1HHR4_9VIRU</name>
<dbReference type="InterPro" id="IPR027417">
    <property type="entry name" value="P-loop_NTPase"/>
</dbReference>
<keyword evidence="8" id="KW-0235">DNA replication</keyword>
<keyword evidence="7" id="KW-0548">Nucleotidyltransferase</keyword>
<feature type="domain" description="Helicase superfamily 3 single-stranded DNA/RNA virus" evidence="21">
    <location>
        <begin position="187"/>
        <end position="270"/>
    </location>
</feature>
<dbReference type="GO" id="GO:0016779">
    <property type="term" value="F:nucleotidyltransferase activity"/>
    <property type="evidence" value="ECO:0007669"/>
    <property type="project" value="UniProtKB-KW"/>
</dbReference>
<evidence type="ECO:0000256" key="18">
    <source>
        <dbReference type="ARBA" id="ARBA00032243"/>
    </source>
</evidence>
<feature type="domain" description="CRESS-DNA virus Rep endonuclease" evidence="22">
    <location>
        <begin position="34"/>
        <end position="114"/>
    </location>
</feature>
<evidence type="ECO:0000256" key="13">
    <source>
        <dbReference type="ARBA" id="ARBA00022801"/>
    </source>
</evidence>
<dbReference type="Gene3D" id="3.40.1310.20">
    <property type="match status" value="1"/>
</dbReference>
<dbReference type="GO" id="GO:0046872">
    <property type="term" value="F:metal ion binding"/>
    <property type="evidence" value="ECO:0007669"/>
    <property type="project" value="UniProtKB-KW"/>
</dbReference>
<comment type="catalytic activity">
    <reaction evidence="19">
        <text>ATP + H2O = ADP + phosphate + H(+)</text>
        <dbReference type="Rhea" id="RHEA:13065"/>
        <dbReference type="ChEBI" id="CHEBI:15377"/>
        <dbReference type="ChEBI" id="CHEBI:15378"/>
        <dbReference type="ChEBI" id="CHEBI:30616"/>
        <dbReference type="ChEBI" id="CHEBI:43474"/>
        <dbReference type="ChEBI" id="CHEBI:456216"/>
    </reaction>
</comment>
<keyword evidence="11" id="KW-0547">Nucleotide-binding</keyword>
<evidence type="ECO:0000256" key="9">
    <source>
        <dbReference type="ARBA" id="ARBA00022722"/>
    </source>
</evidence>
<dbReference type="GO" id="GO:0000166">
    <property type="term" value="F:nucleotide binding"/>
    <property type="evidence" value="ECO:0007669"/>
    <property type="project" value="UniProtKB-KW"/>
</dbReference>
<evidence type="ECO:0000256" key="16">
    <source>
        <dbReference type="ARBA" id="ARBA00023268"/>
    </source>
</evidence>
<evidence type="ECO:0000256" key="1">
    <source>
        <dbReference type="ARBA" id="ARBA00001936"/>
    </source>
</evidence>
<evidence type="ECO:0000259" key="22">
    <source>
        <dbReference type="Pfam" id="PF02407"/>
    </source>
</evidence>
<evidence type="ECO:0000259" key="21">
    <source>
        <dbReference type="Pfam" id="PF00910"/>
    </source>
</evidence>
<comment type="similarity">
    <text evidence="3">Belongs to the nanoviruses/circoviruses replication-associated protein family.</text>
</comment>
<keyword evidence="14" id="KW-0190">Covalent protein-DNA linkage</keyword>
<keyword evidence="6" id="KW-0808">Transferase</keyword>
<evidence type="ECO:0000313" key="23">
    <source>
        <dbReference type="EMBL" id="UBJ26221.1"/>
    </source>
</evidence>
<dbReference type="GO" id="GO:0006260">
    <property type="term" value="P:DNA replication"/>
    <property type="evidence" value="ECO:0007669"/>
    <property type="project" value="UniProtKB-KW"/>
</dbReference>
<evidence type="ECO:0000256" key="2">
    <source>
        <dbReference type="ARBA" id="ARBA00004147"/>
    </source>
</evidence>